<evidence type="ECO:0000256" key="1">
    <source>
        <dbReference type="ARBA" id="ARBA00022553"/>
    </source>
</evidence>
<evidence type="ECO:0000259" key="8">
    <source>
        <dbReference type="PROSITE" id="PS01124"/>
    </source>
</evidence>
<organism evidence="10 11">
    <name type="scientific">Ideonella livida</name>
    <dbReference type="NCBI Taxonomy" id="2707176"/>
    <lineage>
        <taxon>Bacteria</taxon>
        <taxon>Pseudomonadati</taxon>
        <taxon>Pseudomonadota</taxon>
        <taxon>Betaproteobacteria</taxon>
        <taxon>Burkholderiales</taxon>
        <taxon>Sphaerotilaceae</taxon>
        <taxon>Ideonella</taxon>
    </lineage>
</organism>
<dbReference type="InterPro" id="IPR009057">
    <property type="entry name" value="Homeodomain-like_sf"/>
</dbReference>
<sequence>MTLAPAPILIVDDDPRAIRLLAQMLKDEGYRFLAARNGTEAFQRAVEHRPAAILMDLMMPGLDGHATARLMAGDPRLAEIPILFLTGSSALPDKLDAFRAGAVDYVVKPFSAPELAARLRVHVRRGLQAGPAGHAAAGVPAPATTAPVPPQPPTPPTTAAEAPATQRGLRLVTKAQALMREHLADPFDLTALAHAVGTNPRRLTDLFRAHTGLAVFEYLRAERFAEGCRLLLHTDLTIAQVAARTGFATQAAFTYSFRQRSGMTPSAYRASGGLALPEGMQDPICTSDD</sequence>
<dbReference type="GO" id="GO:0000976">
    <property type="term" value="F:transcription cis-regulatory region binding"/>
    <property type="evidence" value="ECO:0007669"/>
    <property type="project" value="TreeGrafter"/>
</dbReference>
<dbReference type="SMART" id="SM00342">
    <property type="entry name" value="HTH_ARAC"/>
    <property type="match status" value="1"/>
</dbReference>
<dbReference type="PANTHER" id="PTHR48111:SF1">
    <property type="entry name" value="TWO-COMPONENT RESPONSE REGULATOR ORR33"/>
    <property type="match status" value="1"/>
</dbReference>
<dbReference type="PROSITE" id="PS01124">
    <property type="entry name" value="HTH_ARAC_FAMILY_2"/>
    <property type="match status" value="1"/>
</dbReference>
<dbReference type="GO" id="GO:0000156">
    <property type="term" value="F:phosphorelay response regulator activity"/>
    <property type="evidence" value="ECO:0007669"/>
    <property type="project" value="TreeGrafter"/>
</dbReference>
<keyword evidence="1 6" id="KW-0597">Phosphoprotein</keyword>
<dbReference type="Gene3D" id="3.40.50.2300">
    <property type="match status" value="1"/>
</dbReference>
<dbReference type="InterPro" id="IPR020449">
    <property type="entry name" value="Tscrpt_reg_AraC-type_HTH"/>
</dbReference>
<protein>
    <submittedName>
        <fullName evidence="10">Response regulator transcription factor</fullName>
    </submittedName>
</protein>
<dbReference type="InterPro" id="IPR001789">
    <property type="entry name" value="Sig_transdc_resp-reg_receiver"/>
</dbReference>
<dbReference type="InterPro" id="IPR018060">
    <property type="entry name" value="HTH_AraC"/>
</dbReference>
<gene>
    <name evidence="10" type="ORF">G3A44_19730</name>
</gene>
<accession>A0A7C9TNF6</accession>
<dbReference type="PROSITE" id="PS50110">
    <property type="entry name" value="RESPONSE_REGULATORY"/>
    <property type="match status" value="1"/>
</dbReference>
<evidence type="ECO:0000256" key="6">
    <source>
        <dbReference type="PROSITE-ProRule" id="PRU00169"/>
    </source>
</evidence>
<feature type="compositionally biased region" description="Low complexity" evidence="7">
    <location>
        <begin position="131"/>
        <end position="146"/>
    </location>
</feature>
<dbReference type="SUPFAM" id="SSF46689">
    <property type="entry name" value="Homeodomain-like"/>
    <property type="match status" value="2"/>
</dbReference>
<keyword evidence="3" id="KW-0805">Transcription regulation</keyword>
<reference evidence="10 11" key="1">
    <citation type="submission" date="2020-02" db="EMBL/GenBank/DDBJ databases">
        <title>Ideonella bacterium strain TBM-1.</title>
        <authorList>
            <person name="Chen W.-M."/>
        </authorList>
    </citation>
    <scope>NUCLEOTIDE SEQUENCE [LARGE SCALE GENOMIC DNA]</scope>
    <source>
        <strain evidence="10 11">TBM-1</strain>
    </source>
</reference>
<feature type="compositionally biased region" description="Pro residues" evidence="7">
    <location>
        <begin position="147"/>
        <end position="156"/>
    </location>
</feature>
<proteinExistence type="predicted"/>
<keyword evidence="5" id="KW-0804">Transcription</keyword>
<dbReference type="SMART" id="SM00448">
    <property type="entry name" value="REC"/>
    <property type="match status" value="1"/>
</dbReference>
<keyword evidence="4" id="KW-0238">DNA-binding</keyword>
<evidence type="ECO:0000256" key="5">
    <source>
        <dbReference type="ARBA" id="ARBA00023163"/>
    </source>
</evidence>
<dbReference type="InterPro" id="IPR011006">
    <property type="entry name" value="CheY-like_superfamily"/>
</dbReference>
<dbReference type="PRINTS" id="PR00032">
    <property type="entry name" value="HTHARAC"/>
</dbReference>
<keyword evidence="2" id="KW-0902">Two-component regulatory system</keyword>
<dbReference type="Gene3D" id="1.10.10.60">
    <property type="entry name" value="Homeodomain-like"/>
    <property type="match status" value="1"/>
</dbReference>
<feature type="domain" description="Response regulatory" evidence="9">
    <location>
        <begin position="7"/>
        <end position="123"/>
    </location>
</feature>
<evidence type="ECO:0000313" key="10">
    <source>
        <dbReference type="EMBL" id="NDY93425.1"/>
    </source>
</evidence>
<feature type="domain" description="HTH araC/xylS-type" evidence="8">
    <location>
        <begin position="173"/>
        <end position="271"/>
    </location>
</feature>
<dbReference type="AlphaFoldDB" id="A0A7C9TNF6"/>
<evidence type="ECO:0000256" key="3">
    <source>
        <dbReference type="ARBA" id="ARBA00023015"/>
    </source>
</evidence>
<evidence type="ECO:0000313" key="11">
    <source>
        <dbReference type="Proteomes" id="UP000484255"/>
    </source>
</evidence>
<dbReference type="SUPFAM" id="SSF52172">
    <property type="entry name" value="CheY-like"/>
    <property type="match status" value="1"/>
</dbReference>
<dbReference type="GO" id="GO:0003700">
    <property type="term" value="F:DNA-binding transcription factor activity"/>
    <property type="evidence" value="ECO:0007669"/>
    <property type="project" value="InterPro"/>
</dbReference>
<keyword evidence="11" id="KW-1185">Reference proteome</keyword>
<dbReference type="InterPro" id="IPR039420">
    <property type="entry name" value="WalR-like"/>
</dbReference>
<dbReference type="GO" id="GO:0005829">
    <property type="term" value="C:cytosol"/>
    <property type="evidence" value="ECO:0007669"/>
    <property type="project" value="TreeGrafter"/>
</dbReference>
<evidence type="ECO:0000259" key="9">
    <source>
        <dbReference type="PROSITE" id="PS50110"/>
    </source>
</evidence>
<dbReference type="RefSeq" id="WP_163459459.1">
    <property type="nucleotide sequence ID" value="NZ_JAAGOH010000035.1"/>
</dbReference>
<comment type="caution">
    <text evidence="10">The sequence shown here is derived from an EMBL/GenBank/DDBJ whole genome shotgun (WGS) entry which is preliminary data.</text>
</comment>
<dbReference type="Pfam" id="PF12833">
    <property type="entry name" value="HTH_18"/>
    <property type="match status" value="1"/>
</dbReference>
<dbReference type="Pfam" id="PF00072">
    <property type="entry name" value="Response_reg"/>
    <property type="match status" value="1"/>
</dbReference>
<feature type="modified residue" description="4-aspartylphosphate" evidence="6">
    <location>
        <position position="56"/>
    </location>
</feature>
<feature type="region of interest" description="Disordered" evidence="7">
    <location>
        <begin position="131"/>
        <end position="166"/>
    </location>
</feature>
<dbReference type="GO" id="GO:0032993">
    <property type="term" value="C:protein-DNA complex"/>
    <property type="evidence" value="ECO:0007669"/>
    <property type="project" value="TreeGrafter"/>
</dbReference>
<evidence type="ECO:0000256" key="2">
    <source>
        <dbReference type="ARBA" id="ARBA00023012"/>
    </source>
</evidence>
<evidence type="ECO:0000256" key="7">
    <source>
        <dbReference type="SAM" id="MobiDB-lite"/>
    </source>
</evidence>
<name>A0A7C9TNF6_9BURK</name>
<dbReference type="Proteomes" id="UP000484255">
    <property type="component" value="Unassembled WGS sequence"/>
</dbReference>
<dbReference type="EMBL" id="JAAGOH010000035">
    <property type="protein sequence ID" value="NDY93425.1"/>
    <property type="molecule type" value="Genomic_DNA"/>
</dbReference>
<dbReference type="PANTHER" id="PTHR48111">
    <property type="entry name" value="REGULATOR OF RPOS"/>
    <property type="match status" value="1"/>
</dbReference>
<feature type="compositionally biased region" description="Low complexity" evidence="7">
    <location>
        <begin position="157"/>
        <end position="166"/>
    </location>
</feature>
<evidence type="ECO:0000256" key="4">
    <source>
        <dbReference type="ARBA" id="ARBA00023125"/>
    </source>
</evidence>